<evidence type="ECO:0000313" key="7">
    <source>
        <dbReference type="Proteomes" id="UP001146120"/>
    </source>
</evidence>
<keyword evidence="1" id="KW-0479">Metal-binding</keyword>
<gene>
    <name evidence="6" type="ORF">N0F65_003260</name>
</gene>
<evidence type="ECO:0000256" key="2">
    <source>
        <dbReference type="ARBA" id="ARBA00022771"/>
    </source>
</evidence>
<sequence length="119" mass="13823">MHCVACIAMRCRIALRDRSGVPARCCRKEYPIEYVAEVLTTREKHTYDRFMQAQCWQTRGLHSDQEYIRVIRNLSFQLCPGCGIGVERTSGCNHMACPRGHEFCYRCGVIWKRCDCPQS</sequence>
<evidence type="ECO:0000256" key="3">
    <source>
        <dbReference type="ARBA" id="ARBA00022786"/>
    </source>
</evidence>
<evidence type="ECO:0000259" key="5">
    <source>
        <dbReference type="Pfam" id="PF01485"/>
    </source>
</evidence>
<accession>A0AAV2YJV8</accession>
<evidence type="ECO:0000256" key="1">
    <source>
        <dbReference type="ARBA" id="ARBA00022723"/>
    </source>
</evidence>
<dbReference type="Pfam" id="PF01485">
    <property type="entry name" value="IBR"/>
    <property type="match status" value="1"/>
</dbReference>
<proteinExistence type="predicted"/>
<reference evidence="6" key="1">
    <citation type="submission" date="2022-11" db="EMBL/GenBank/DDBJ databases">
        <authorList>
            <person name="Morgan W.R."/>
            <person name="Tartar A."/>
        </authorList>
    </citation>
    <scope>NUCLEOTIDE SEQUENCE</scope>
    <source>
        <strain evidence="6">ARSEF 373</strain>
    </source>
</reference>
<dbReference type="Proteomes" id="UP001146120">
    <property type="component" value="Unassembled WGS sequence"/>
</dbReference>
<feature type="domain" description="IBR" evidence="5">
    <location>
        <begin position="73"/>
        <end position="116"/>
    </location>
</feature>
<evidence type="ECO:0000256" key="4">
    <source>
        <dbReference type="ARBA" id="ARBA00022833"/>
    </source>
</evidence>
<dbReference type="SUPFAM" id="SSF57850">
    <property type="entry name" value="RING/U-box"/>
    <property type="match status" value="1"/>
</dbReference>
<keyword evidence="2" id="KW-0863">Zinc-finger</keyword>
<comment type="caution">
    <text evidence="6">The sequence shown here is derived from an EMBL/GenBank/DDBJ whole genome shotgun (WGS) entry which is preliminary data.</text>
</comment>
<protein>
    <recommendedName>
        <fullName evidence="5">IBR domain-containing protein</fullName>
    </recommendedName>
</protein>
<dbReference type="Gene3D" id="1.20.120.1750">
    <property type="match status" value="1"/>
</dbReference>
<organism evidence="6 7">
    <name type="scientific">Lagenidium giganteum</name>
    <dbReference type="NCBI Taxonomy" id="4803"/>
    <lineage>
        <taxon>Eukaryota</taxon>
        <taxon>Sar</taxon>
        <taxon>Stramenopiles</taxon>
        <taxon>Oomycota</taxon>
        <taxon>Peronosporomycetes</taxon>
        <taxon>Pythiales</taxon>
        <taxon>Pythiaceae</taxon>
    </lineage>
</organism>
<dbReference type="InterPro" id="IPR002867">
    <property type="entry name" value="IBR_dom"/>
</dbReference>
<keyword evidence="7" id="KW-1185">Reference proteome</keyword>
<name>A0AAV2YJV8_9STRA</name>
<evidence type="ECO:0000313" key="6">
    <source>
        <dbReference type="EMBL" id="DAZ94396.1"/>
    </source>
</evidence>
<keyword evidence="4" id="KW-0862">Zinc</keyword>
<dbReference type="EMBL" id="DAKRPA010000253">
    <property type="protein sequence ID" value="DAZ94396.1"/>
    <property type="molecule type" value="Genomic_DNA"/>
</dbReference>
<dbReference type="AlphaFoldDB" id="A0AAV2YJV8"/>
<keyword evidence="3" id="KW-0833">Ubl conjugation pathway</keyword>
<reference evidence="6" key="2">
    <citation type="journal article" date="2023" name="Microbiol Resour">
        <title>Decontamination and Annotation of the Draft Genome Sequence of the Oomycete Lagenidium giganteum ARSEF 373.</title>
        <authorList>
            <person name="Morgan W.R."/>
            <person name="Tartar A."/>
        </authorList>
    </citation>
    <scope>NUCLEOTIDE SEQUENCE</scope>
    <source>
        <strain evidence="6">ARSEF 373</strain>
    </source>
</reference>